<keyword evidence="5 13" id="KW-0812">Transmembrane</keyword>
<dbReference type="PANTHER" id="PTHR11690">
    <property type="entry name" value="AMILORIDE-SENSITIVE SODIUM CHANNEL-RELATED"/>
    <property type="match status" value="1"/>
</dbReference>
<accession>A0A7I8WYA6</accession>
<dbReference type="Pfam" id="PF00858">
    <property type="entry name" value="ASC"/>
    <property type="match status" value="1"/>
</dbReference>
<proteinExistence type="inferred from homology"/>
<keyword evidence="6 14" id="KW-1133">Transmembrane helix</keyword>
<evidence type="ECO:0000256" key="14">
    <source>
        <dbReference type="SAM" id="Phobius"/>
    </source>
</evidence>
<name>A0A7I8WYA6_BURXY</name>
<keyword evidence="3 13" id="KW-0813">Transport</keyword>
<dbReference type="Proteomes" id="UP000582659">
    <property type="component" value="Unassembled WGS sequence"/>
</dbReference>
<evidence type="ECO:0000256" key="7">
    <source>
        <dbReference type="ARBA" id="ARBA00023053"/>
    </source>
</evidence>
<protein>
    <submittedName>
        <fullName evidence="15">(pine wood nematode) hypothetical protein</fullName>
    </submittedName>
</protein>
<dbReference type="GO" id="GO:0005886">
    <property type="term" value="C:plasma membrane"/>
    <property type="evidence" value="ECO:0007669"/>
    <property type="project" value="TreeGrafter"/>
</dbReference>
<evidence type="ECO:0000256" key="6">
    <source>
        <dbReference type="ARBA" id="ARBA00022989"/>
    </source>
</evidence>
<comment type="similarity">
    <text evidence="2 13">Belongs to the amiloride-sensitive sodium channel (TC 1.A.6) family.</text>
</comment>
<evidence type="ECO:0000256" key="3">
    <source>
        <dbReference type="ARBA" id="ARBA00022448"/>
    </source>
</evidence>
<feature type="transmembrane region" description="Helical" evidence="14">
    <location>
        <begin position="88"/>
        <end position="110"/>
    </location>
</feature>
<evidence type="ECO:0000256" key="10">
    <source>
        <dbReference type="ARBA" id="ARBA00023180"/>
    </source>
</evidence>
<evidence type="ECO:0000256" key="8">
    <source>
        <dbReference type="ARBA" id="ARBA00023065"/>
    </source>
</evidence>
<gene>
    <name evidence="15" type="ORF">BXYJ_LOCUS5095</name>
</gene>
<evidence type="ECO:0000256" key="4">
    <source>
        <dbReference type="ARBA" id="ARBA00022461"/>
    </source>
</evidence>
<keyword evidence="8 13" id="KW-0406">Ion transport</keyword>
<reference evidence="15" key="1">
    <citation type="submission" date="2020-09" db="EMBL/GenBank/DDBJ databases">
        <authorList>
            <person name="Kikuchi T."/>
        </authorList>
    </citation>
    <scope>NUCLEOTIDE SEQUENCE</scope>
    <source>
        <strain evidence="15">Ka4C1</strain>
    </source>
</reference>
<dbReference type="InterPro" id="IPR001873">
    <property type="entry name" value="ENaC"/>
</dbReference>
<dbReference type="OrthoDB" id="6238402at2759"/>
<dbReference type="AlphaFoldDB" id="A0A7I8WYA6"/>
<evidence type="ECO:0000313" key="15">
    <source>
        <dbReference type="EMBL" id="CAD5217558.1"/>
    </source>
</evidence>
<keyword evidence="7" id="KW-0915">Sodium</keyword>
<evidence type="ECO:0000256" key="2">
    <source>
        <dbReference type="ARBA" id="ARBA00007193"/>
    </source>
</evidence>
<keyword evidence="16" id="KW-1185">Reference proteome</keyword>
<keyword evidence="10" id="KW-0325">Glycoprotein</keyword>
<keyword evidence="9 14" id="KW-0472">Membrane</keyword>
<evidence type="ECO:0000313" key="16">
    <source>
        <dbReference type="Proteomes" id="UP000659654"/>
    </source>
</evidence>
<evidence type="ECO:0000256" key="13">
    <source>
        <dbReference type="RuleBase" id="RU000679"/>
    </source>
</evidence>
<organism evidence="15 16">
    <name type="scientific">Bursaphelenchus xylophilus</name>
    <name type="common">Pinewood nematode worm</name>
    <name type="synonym">Aphelenchoides xylophilus</name>
    <dbReference type="NCBI Taxonomy" id="6326"/>
    <lineage>
        <taxon>Eukaryota</taxon>
        <taxon>Metazoa</taxon>
        <taxon>Ecdysozoa</taxon>
        <taxon>Nematoda</taxon>
        <taxon>Chromadorea</taxon>
        <taxon>Rhabditida</taxon>
        <taxon>Tylenchina</taxon>
        <taxon>Tylenchomorpha</taxon>
        <taxon>Aphelenchoidea</taxon>
        <taxon>Aphelenchoididae</taxon>
        <taxon>Bursaphelenchus</taxon>
    </lineage>
</organism>
<dbReference type="Proteomes" id="UP000659654">
    <property type="component" value="Unassembled WGS sequence"/>
</dbReference>
<comment type="subcellular location">
    <subcellularLocation>
        <location evidence="1">Membrane</location>
        <topology evidence="1">Multi-pass membrane protein</topology>
    </subcellularLocation>
</comment>
<evidence type="ECO:0000256" key="5">
    <source>
        <dbReference type="ARBA" id="ARBA00022692"/>
    </source>
</evidence>
<dbReference type="EMBL" id="CAJFDI010000002">
    <property type="protein sequence ID" value="CAD5217558.1"/>
    <property type="molecule type" value="Genomic_DNA"/>
</dbReference>
<evidence type="ECO:0000256" key="12">
    <source>
        <dbReference type="ARBA" id="ARBA00023303"/>
    </source>
</evidence>
<sequence length="170" mass="19167">MSAKPPAPPAAAANGVRRRKVETKTLPVDFLLRDRDVLAALADVERAKKREEELRNKTRVRRLKDTIAEWGRLCSCHGIPHLAQARSWITILIWAILVTATWIAFAYLLVTTVQSYLDYDTTIQVELSDDEINFPSVTVCNNSPYKMSMLNSTPELNALIILYKQAVGLE</sequence>
<keyword evidence="11 13" id="KW-0739">Sodium transport</keyword>
<keyword evidence="4 13" id="KW-0894">Sodium channel</keyword>
<dbReference type="GO" id="GO:0015280">
    <property type="term" value="F:ligand-gated sodium channel activity"/>
    <property type="evidence" value="ECO:0007669"/>
    <property type="project" value="TreeGrafter"/>
</dbReference>
<comment type="caution">
    <text evidence="15">The sequence shown here is derived from an EMBL/GenBank/DDBJ whole genome shotgun (WGS) entry which is preliminary data.</text>
</comment>
<evidence type="ECO:0000256" key="9">
    <source>
        <dbReference type="ARBA" id="ARBA00023136"/>
    </source>
</evidence>
<dbReference type="EMBL" id="CAJFCV020000002">
    <property type="protein sequence ID" value="CAG9101267.1"/>
    <property type="molecule type" value="Genomic_DNA"/>
</dbReference>
<evidence type="ECO:0000256" key="1">
    <source>
        <dbReference type="ARBA" id="ARBA00004141"/>
    </source>
</evidence>
<keyword evidence="12 13" id="KW-0407">Ion channel</keyword>
<evidence type="ECO:0000256" key="11">
    <source>
        <dbReference type="ARBA" id="ARBA00023201"/>
    </source>
</evidence>